<dbReference type="Gene3D" id="1.20.58.480">
    <property type="match status" value="1"/>
</dbReference>
<keyword evidence="2 4" id="KW-0479">Metal-binding</keyword>
<keyword evidence="7" id="KW-1185">Reference proteome</keyword>
<evidence type="ECO:0000256" key="4">
    <source>
        <dbReference type="PIRSR" id="PIRSR600898-1"/>
    </source>
</evidence>
<comment type="similarity">
    <text evidence="1 5">Belongs to the indoleamine 2,3-dioxygenase family.</text>
</comment>
<dbReference type="AlphaFoldDB" id="A0A1X7R7V2"/>
<dbReference type="EMBL" id="FXLY01000007">
    <property type="protein sequence ID" value="SMN21316.1"/>
    <property type="molecule type" value="Genomic_DNA"/>
</dbReference>
<protein>
    <recommendedName>
        <fullName evidence="5">Indoleamine 2,3-dioxygenase</fullName>
        <ecNumber evidence="5">1.13.11.52</ecNumber>
    </recommendedName>
</protein>
<keyword evidence="5" id="KW-0560">Oxidoreductase</keyword>
<keyword evidence="3 4" id="KW-0408">Iron</keyword>
<dbReference type="PANTHER" id="PTHR28657:SF5">
    <property type="entry name" value="INDOLEAMINE 2,3-DIOXYGENASE"/>
    <property type="match status" value="1"/>
</dbReference>
<dbReference type="InterPro" id="IPR000898">
    <property type="entry name" value="Indolamine_dOase"/>
</dbReference>
<name>A0A1X7R7V2_9SACH</name>
<evidence type="ECO:0000313" key="7">
    <source>
        <dbReference type="Proteomes" id="UP000196158"/>
    </source>
</evidence>
<dbReference type="Pfam" id="PF01231">
    <property type="entry name" value="IDO"/>
    <property type="match status" value="1"/>
</dbReference>
<dbReference type="InterPro" id="IPR037217">
    <property type="entry name" value="Trp/Indoleamine_2_3_dOase-like"/>
</dbReference>
<dbReference type="GO" id="GO:0020037">
    <property type="term" value="F:heme binding"/>
    <property type="evidence" value="ECO:0007669"/>
    <property type="project" value="UniProtKB-UniRule"/>
</dbReference>
<comment type="catalytic activity">
    <reaction evidence="5">
        <text>L-tryptophan + O2 = N-formyl-L-kynurenine</text>
        <dbReference type="Rhea" id="RHEA:24536"/>
        <dbReference type="ChEBI" id="CHEBI:15379"/>
        <dbReference type="ChEBI" id="CHEBI:57912"/>
        <dbReference type="ChEBI" id="CHEBI:58629"/>
    </reaction>
</comment>
<evidence type="ECO:0000256" key="3">
    <source>
        <dbReference type="ARBA" id="ARBA00023004"/>
    </source>
</evidence>
<dbReference type="Proteomes" id="UP000196158">
    <property type="component" value="Unassembled WGS sequence"/>
</dbReference>
<dbReference type="GO" id="GO:0019441">
    <property type="term" value="P:L-tryptophan catabolic process to kynurenine"/>
    <property type="evidence" value="ECO:0007669"/>
    <property type="project" value="UniProtKB-UniRule"/>
</dbReference>
<evidence type="ECO:0000256" key="5">
    <source>
        <dbReference type="RuleBase" id="RU369119"/>
    </source>
</evidence>
<evidence type="ECO:0000313" key="6">
    <source>
        <dbReference type="EMBL" id="SMN21316.1"/>
    </source>
</evidence>
<dbReference type="STRING" id="1789683.A0A1X7R7V2"/>
<dbReference type="GO" id="GO:0046872">
    <property type="term" value="F:metal ion binding"/>
    <property type="evidence" value="ECO:0007669"/>
    <property type="project" value="UniProtKB-UniRule"/>
</dbReference>
<accession>A0A1X7R7V2</accession>
<dbReference type="OrthoDB" id="540174at2759"/>
<dbReference type="GO" id="GO:0033754">
    <property type="term" value="F:indoleamine 2,3-dioxygenase activity"/>
    <property type="evidence" value="ECO:0007669"/>
    <property type="project" value="UniProtKB-EC"/>
</dbReference>
<dbReference type="PANTHER" id="PTHR28657">
    <property type="entry name" value="INDOLEAMINE 2,3-DIOXYGENASE"/>
    <property type="match status" value="1"/>
</dbReference>
<sequence length="481" mass="55189">MTGDIRVLDLPLFDVDEKNGFLSSEPPLERLSNLYYEPWEKLATNIPQLLLTNQMKPQVENELPLLSIDQLTTLQELKRGYVLLTFIINGYVWSSNPPNEVIPDSLAQPLLEVSNKLGLPPVATYSSVVLWNYKVVDEAKDLSLENLTTGLTFTGSFDEAWFYLISVYFEKIGAQCIEHGLKAVDAVSSNDSTSFIESMKLLAMSIDNLTDILKRMEEKCDPYVFYFRIRPFLAGWKNMSKVGLPKGVKYGSTGEYQQWSGGSNAQSSLIQYLDLVLGITHFSDGGQQQYPRKPITNESQFKRNSYLLDMRQYMPKPHRSFLKAVSESTNIRQYVLKQSSESTERFAYDTCISMMKNFRDVHLGIIRNYILIPARAERMNETHIMRNGLATTHNNKNHLGTGGTSLVKFLTQCRDETSDMAVTKWVKEYLKEDDIEHSNLEMNFVFDYSYNFIGFKDKMSNIQLIEDDAENGDVDFFIHHW</sequence>
<dbReference type="PROSITE" id="PS00876">
    <property type="entry name" value="IDO_1"/>
    <property type="match status" value="1"/>
</dbReference>
<organism evidence="6 7">
    <name type="scientific">Maudiozyma saulgeensis</name>
    <dbReference type="NCBI Taxonomy" id="1789683"/>
    <lineage>
        <taxon>Eukaryota</taxon>
        <taxon>Fungi</taxon>
        <taxon>Dikarya</taxon>
        <taxon>Ascomycota</taxon>
        <taxon>Saccharomycotina</taxon>
        <taxon>Saccharomycetes</taxon>
        <taxon>Saccharomycetales</taxon>
        <taxon>Saccharomycetaceae</taxon>
        <taxon>Maudiozyma</taxon>
    </lineage>
</organism>
<dbReference type="EC" id="1.13.11.52" evidence="5"/>
<evidence type="ECO:0000256" key="2">
    <source>
        <dbReference type="ARBA" id="ARBA00022723"/>
    </source>
</evidence>
<comment type="function">
    <text evidence="5">Produces N-formyl-kynurenine through the oxidation of tryptophan.</text>
</comment>
<dbReference type="SUPFAM" id="SSF140959">
    <property type="entry name" value="Indolic compounds 2,3-dioxygenase-like"/>
    <property type="match status" value="1"/>
</dbReference>
<feature type="binding site" description="proximal binding residue" evidence="4">
    <location>
        <position position="362"/>
    </location>
    <ligand>
        <name>heme b</name>
        <dbReference type="ChEBI" id="CHEBI:60344"/>
    </ligand>
    <ligandPart>
        <name>Fe</name>
        <dbReference type="ChEBI" id="CHEBI:18248"/>
    </ligandPart>
</feature>
<gene>
    <name evidence="6" type="ORF">KASA_0L03817G</name>
</gene>
<keyword evidence="4 5" id="KW-0349">Heme</keyword>
<dbReference type="GO" id="GO:0034354">
    <property type="term" value="P:'de novo' NAD+ biosynthetic process from L-tryptophan"/>
    <property type="evidence" value="ECO:0007669"/>
    <property type="project" value="TreeGrafter"/>
</dbReference>
<proteinExistence type="inferred from homology"/>
<evidence type="ECO:0000256" key="1">
    <source>
        <dbReference type="ARBA" id="ARBA00007119"/>
    </source>
</evidence>
<dbReference type="GO" id="GO:0005737">
    <property type="term" value="C:cytoplasm"/>
    <property type="evidence" value="ECO:0007669"/>
    <property type="project" value="TreeGrafter"/>
</dbReference>
<keyword evidence="5 6" id="KW-0223">Dioxygenase</keyword>
<reference evidence="6 7" key="1">
    <citation type="submission" date="2017-04" db="EMBL/GenBank/DDBJ databases">
        <authorList>
            <person name="Afonso C.L."/>
            <person name="Miller P.J."/>
            <person name="Scott M.A."/>
            <person name="Spackman E."/>
            <person name="Goraichik I."/>
            <person name="Dimitrov K.M."/>
            <person name="Suarez D.L."/>
            <person name="Swayne D.E."/>
        </authorList>
    </citation>
    <scope>NUCLEOTIDE SEQUENCE [LARGE SCALE GENOMIC DNA]</scope>
</reference>